<sequence length="95" mass="10470">MFRLAPVPVLPPSLVPVVVLRYARQPPDGRLNARAVTICLWHEITLVLVVPLIDRFRDVPAFEAYPCCCAGGLEDVAARRKPRLLPGGRTARMGP</sequence>
<evidence type="ECO:0000313" key="2">
    <source>
        <dbReference type="Proteomes" id="UP000015001"/>
    </source>
</evidence>
<name>S4MRT6_9ACTN</name>
<dbReference type="Proteomes" id="UP000015001">
    <property type="component" value="Unassembled WGS sequence"/>
</dbReference>
<keyword evidence="2" id="KW-1185">Reference proteome</keyword>
<protein>
    <submittedName>
        <fullName evidence="1">Uncharacterized protein</fullName>
    </submittedName>
</protein>
<organism evidence="1 2">
    <name type="scientific">Streptomyces afghaniensis 772</name>
    <dbReference type="NCBI Taxonomy" id="1283301"/>
    <lineage>
        <taxon>Bacteria</taxon>
        <taxon>Bacillati</taxon>
        <taxon>Actinomycetota</taxon>
        <taxon>Actinomycetes</taxon>
        <taxon>Kitasatosporales</taxon>
        <taxon>Streptomycetaceae</taxon>
        <taxon>Streptomyces</taxon>
    </lineage>
</organism>
<proteinExistence type="predicted"/>
<gene>
    <name evidence="1" type="ORF">STAFG_4702</name>
</gene>
<reference evidence="1 2" key="1">
    <citation type="submission" date="2013-02" db="EMBL/GenBank/DDBJ databases">
        <title>Draft Genome Sequence of Streptomyces afghaniensis, Which Produces Compounds of the Julimycin B-Complex.</title>
        <authorList>
            <person name="Gruening B.A."/>
            <person name="Praeg A."/>
            <person name="Erxleben A."/>
            <person name="Guenther S."/>
            <person name="Fiedler H.-P."/>
            <person name="Goodfellow M."/>
            <person name="Mueller M."/>
        </authorList>
    </citation>
    <scope>NUCLEOTIDE SEQUENCE [LARGE SCALE GENOMIC DNA]</scope>
    <source>
        <strain evidence="1 2">772</strain>
    </source>
</reference>
<dbReference type="HOGENOM" id="CLU_2371434_0_0_11"/>
<evidence type="ECO:0000313" key="1">
    <source>
        <dbReference type="EMBL" id="EPJ38255.1"/>
    </source>
</evidence>
<comment type="caution">
    <text evidence="1">The sequence shown here is derived from an EMBL/GenBank/DDBJ whole genome shotgun (WGS) entry which is preliminary data.</text>
</comment>
<accession>S4MRT6</accession>
<dbReference type="EMBL" id="AOPY01001465">
    <property type="protein sequence ID" value="EPJ38255.1"/>
    <property type="molecule type" value="Genomic_DNA"/>
</dbReference>
<dbReference type="PATRIC" id="fig|1283301.3.peg.4674"/>
<dbReference type="AlphaFoldDB" id="S4MRT6"/>